<keyword evidence="11" id="KW-1185">Reference proteome</keyword>
<gene>
    <name evidence="10" type="ORF">TRFO_34614</name>
</gene>
<keyword evidence="7" id="KW-0723">Serine/threonine-protein kinase</keyword>
<dbReference type="Proteomes" id="UP000179807">
    <property type="component" value="Unassembled WGS sequence"/>
</dbReference>
<evidence type="ECO:0000256" key="7">
    <source>
        <dbReference type="RuleBase" id="RU000304"/>
    </source>
</evidence>
<evidence type="ECO:0000259" key="9">
    <source>
        <dbReference type="PROSITE" id="PS50011"/>
    </source>
</evidence>
<dbReference type="PANTHER" id="PTHR24346">
    <property type="entry name" value="MAP/MICROTUBULE AFFINITY-REGULATING KINASE"/>
    <property type="match status" value="1"/>
</dbReference>
<sequence length="468" mass="52463">MDANRQIPTEIGDYELLNSIGHGGFSKVFRAVHIPTHENVAIKVIPKDIFPADKFKRELEIMKSLDHPFCTAFFEHLEDDEYYYLAMELVEGGNLLRMVNAVGSLPESKCRHYFCQLISALDYLHTELQIAHRDLKVENIMIDRNDNIRLIDFGLGNMFQGENAVLSTACGSPAYAPPEMLRGKPYTTTADVWSAGIVLYGISVGRLPFEDQNIQRLVQKIVLEEPNYPDDLPVQLSDLIRRMMIKDPQLRITVPKIMEHPWFCQYSIHDKMCAGFGIQEKLRSLPNQFIADPEVISQLTGIGLDGESAAQSVSDGIFDCKAASYRILQRKIMTDKMQNLSDCAYAASADDSCEITRRMFPRLNNTPTKRRSLMSRVVVPGRPTPITPHFRGIQPLITEGGAICHSSPNQNKPSIPSPIPMPTKPFPSPGSNILRPMGIIRHNPLSAAKSNARARSTSFTTPIRKSVE</sequence>
<dbReference type="EMBL" id="MLAK01001027">
    <property type="protein sequence ID" value="OHS99004.1"/>
    <property type="molecule type" value="Genomic_DNA"/>
</dbReference>
<keyword evidence="10" id="KW-0418">Kinase</keyword>
<dbReference type="GO" id="GO:0004674">
    <property type="term" value="F:protein serine/threonine kinase activity"/>
    <property type="evidence" value="ECO:0007669"/>
    <property type="project" value="UniProtKB-KW"/>
</dbReference>
<feature type="binding site" evidence="6">
    <location>
        <position position="43"/>
    </location>
    <ligand>
        <name>ATP</name>
        <dbReference type="ChEBI" id="CHEBI:30616"/>
    </ligand>
</feature>
<organism evidence="10 11">
    <name type="scientific">Tritrichomonas foetus</name>
    <dbReference type="NCBI Taxonomy" id="1144522"/>
    <lineage>
        <taxon>Eukaryota</taxon>
        <taxon>Metamonada</taxon>
        <taxon>Parabasalia</taxon>
        <taxon>Tritrichomonadida</taxon>
        <taxon>Tritrichomonadidae</taxon>
        <taxon>Tritrichomonas</taxon>
    </lineage>
</organism>
<comment type="caution">
    <text evidence="10">The sequence shown here is derived from an EMBL/GenBank/DDBJ whole genome shotgun (WGS) entry which is preliminary data.</text>
</comment>
<dbReference type="GeneID" id="94844461"/>
<dbReference type="AlphaFoldDB" id="A0A1J4JP09"/>
<dbReference type="Gene3D" id="1.10.510.10">
    <property type="entry name" value="Transferase(Phosphotransferase) domain 1"/>
    <property type="match status" value="1"/>
</dbReference>
<feature type="compositionally biased region" description="Polar residues" evidence="8">
    <location>
        <begin position="453"/>
        <end position="468"/>
    </location>
</feature>
<dbReference type="RefSeq" id="XP_068352141.1">
    <property type="nucleotide sequence ID" value="XM_068509757.1"/>
</dbReference>
<evidence type="ECO:0000313" key="11">
    <source>
        <dbReference type="Proteomes" id="UP000179807"/>
    </source>
</evidence>
<feature type="domain" description="Protein kinase" evidence="9">
    <location>
        <begin position="14"/>
        <end position="263"/>
    </location>
</feature>
<evidence type="ECO:0000256" key="2">
    <source>
        <dbReference type="ARBA" id="ARBA00022741"/>
    </source>
</evidence>
<dbReference type="VEuPathDB" id="TrichDB:TRFO_34614"/>
<keyword evidence="2 6" id="KW-0547">Nucleotide-binding</keyword>
<accession>A0A1J4JP09</accession>
<comment type="catalytic activity">
    <reaction evidence="4">
        <text>L-threonyl-[protein] + ATP = O-phospho-L-threonyl-[protein] + ADP + H(+)</text>
        <dbReference type="Rhea" id="RHEA:46608"/>
        <dbReference type="Rhea" id="RHEA-COMP:11060"/>
        <dbReference type="Rhea" id="RHEA-COMP:11605"/>
        <dbReference type="ChEBI" id="CHEBI:15378"/>
        <dbReference type="ChEBI" id="CHEBI:30013"/>
        <dbReference type="ChEBI" id="CHEBI:30616"/>
        <dbReference type="ChEBI" id="CHEBI:61977"/>
        <dbReference type="ChEBI" id="CHEBI:456216"/>
        <dbReference type="EC" id="2.7.11.1"/>
    </reaction>
</comment>
<dbReference type="GO" id="GO:0005524">
    <property type="term" value="F:ATP binding"/>
    <property type="evidence" value="ECO:0007669"/>
    <property type="project" value="UniProtKB-UniRule"/>
</dbReference>
<dbReference type="PROSITE" id="PS50011">
    <property type="entry name" value="PROTEIN_KINASE_DOM"/>
    <property type="match status" value="1"/>
</dbReference>
<dbReference type="PROSITE" id="PS00108">
    <property type="entry name" value="PROTEIN_KINASE_ST"/>
    <property type="match status" value="1"/>
</dbReference>
<dbReference type="GO" id="GO:0005737">
    <property type="term" value="C:cytoplasm"/>
    <property type="evidence" value="ECO:0007669"/>
    <property type="project" value="TreeGrafter"/>
</dbReference>
<evidence type="ECO:0000256" key="6">
    <source>
        <dbReference type="PROSITE-ProRule" id="PRU10141"/>
    </source>
</evidence>
<name>A0A1J4JP09_9EUKA</name>
<protein>
    <recommendedName>
        <fullName evidence="1">non-specific serine/threonine protein kinase</fullName>
        <ecNumber evidence="1">2.7.11.1</ecNumber>
    </recommendedName>
</protein>
<dbReference type="FunFam" id="1.10.510.10:FF:000592">
    <property type="entry name" value="CAMK family protein kinase"/>
    <property type="match status" value="1"/>
</dbReference>
<keyword evidence="3 6" id="KW-0067">ATP-binding</keyword>
<evidence type="ECO:0000256" key="1">
    <source>
        <dbReference type="ARBA" id="ARBA00012513"/>
    </source>
</evidence>
<reference evidence="10" key="1">
    <citation type="submission" date="2016-10" db="EMBL/GenBank/DDBJ databases">
        <authorList>
            <person name="Benchimol M."/>
            <person name="Almeida L.G."/>
            <person name="Vasconcelos A.T."/>
            <person name="Perreira-Neves A."/>
            <person name="Rosa I.A."/>
            <person name="Tasca T."/>
            <person name="Bogo M.R."/>
            <person name="de Souza W."/>
        </authorList>
    </citation>
    <scope>NUCLEOTIDE SEQUENCE [LARGE SCALE GENOMIC DNA]</scope>
    <source>
        <strain evidence="10">K</strain>
    </source>
</reference>
<dbReference type="SUPFAM" id="SSF56112">
    <property type="entry name" value="Protein kinase-like (PK-like)"/>
    <property type="match status" value="1"/>
</dbReference>
<comment type="similarity">
    <text evidence="7">Belongs to the protein kinase superfamily.</text>
</comment>
<evidence type="ECO:0000256" key="5">
    <source>
        <dbReference type="ARBA" id="ARBA00048679"/>
    </source>
</evidence>
<dbReference type="InterPro" id="IPR008271">
    <property type="entry name" value="Ser/Thr_kinase_AS"/>
</dbReference>
<keyword evidence="10" id="KW-0808">Transferase</keyword>
<dbReference type="PROSITE" id="PS00107">
    <property type="entry name" value="PROTEIN_KINASE_ATP"/>
    <property type="match status" value="1"/>
</dbReference>
<dbReference type="OrthoDB" id="10264789at2759"/>
<feature type="region of interest" description="Disordered" evidence="8">
    <location>
        <begin position="446"/>
        <end position="468"/>
    </location>
</feature>
<dbReference type="InterPro" id="IPR011009">
    <property type="entry name" value="Kinase-like_dom_sf"/>
</dbReference>
<evidence type="ECO:0000256" key="3">
    <source>
        <dbReference type="ARBA" id="ARBA00022840"/>
    </source>
</evidence>
<proteinExistence type="inferred from homology"/>
<dbReference type="InterPro" id="IPR017441">
    <property type="entry name" value="Protein_kinase_ATP_BS"/>
</dbReference>
<comment type="catalytic activity">
    <reaction evidence="5">
        <text>L-seryl-[protein] + ATP = O-phospho-L-seryl-[protein] + ADP + H(+)</text>
        <dbReference type="Rhea" id="RHEA:17989"/>
        <dbReference type="Rhea" id="RHEA-COMP:9863"/>
        <dbReference type="Rhea" id="RHEA-COMP:11604"/>
        <dbReference type="ChEBI" id="CHEBI:15378"/>
        <dbReference type="ChEBI" id="CHEBI:29999"/>
        <dbReference type="ChEBI" id="CHEBI:30616"/>
        <dbReference type="ChEBI" id="CHEBI:83421"/>
        <dbReference type="ChEBI" id="CHEBI:456216"/>
        <dbReference type="EC" id="2.7.11.1"/>
    </reaction>
</comment>
<dbReference type="EC" id="2.7.11.1" evidence="1"/>
<dbReference type="CDD" id="cd14003">
    <property type="entry name" value="STKc_AMPK-like"/>
    <property type="match status" value="1"/>
</dbReference>
<dbReference type="Pfam" id="PF00069">
    <property type="entry name" value="Pkinase"/>
    <property type="match status" value="1"/>
</dbReference>
<dbReference type="GO" id="GO:0035556">
    <property type="term" value="P:intracellular signal transduction"/>
    <property type="evidence" value="ECO:0007669"/>
    <property type="project" value="TreeGrafter"/>
</dbReference>
<evidence type="ECO:0000256" key="8">
    <source>
        <dbReference type="SAM" id="MobiDB-lite"/>
    </source>
</evidence>
<dbReference type="SMART" id="SM00220">
    <property type="entry name" value="S_TKc"/>
    <property type="match status" value="1"/>
</dbReference>
<dbReference type="InterPro" id="IPR000719">
    <property type="entry name" value="Prot_kinase_dom"/>
</dbReference>
<dbReference type="PANTHER" id="PTHR24346:SF75">
    <property type="entry name" value="AURORA KINASE"/>
    <property type="match status" value="1"/>
</dbReference>
<evidence type="ECO:0000256" key="4">
    <source>
        <dbReference type="ARBA" id="ARBA00047899"/>
    </source>
</evidence>
<evidence type="ECO:0000313" key="10">
    <source>
        <dbReference type="EMBL" id="OHS99004.1"/>
    </source>
</evidence>